<dbReference type="GO" id="GO:0005829">
    <property type="term" value="C:cytosol"/>
    <property type="evidence" value="ECO:0007669"/>
    <property type="project" value="TreeGrafter"/>
</dbReference>
<dbReference type="EMBL" id="LT906470">
    <property type="protein sequence ID" value="SNV75439.1"/>
    <property type="molecule type" value="Genomic_DNA"/>
</dbReference>
<dbReference type="RefSeq" id="WP_095066591.1">
    <property type="nucleotide sequence ID" value="NZ_LT906470.1"/>
</dbReference>
<evidence type="ECO:0000313" key="5">
    <source>
        <dbReference type="Proteomes" id="UP000214973"/>
    </source>
</evidence>
<keyword evidence="5" id="KW-1185">Reference proteome</keyword>
<dbReference type="Pfam" id="PF00210">
    <property type="entry name" value="Ferritin"/>
    <property type="match status" value="1"/>
</dbReference>
<sequence>MNKQEIIKNLQQLVDALHAGAFNHEIHSHIFVAQGFSKLGEKYQEHAKEERDFAAKFINRIIDLGGKVEQNAQEAVPVCEEFKDYLAVEIKAQSEGVAMLGQCVKPENFDIASYELLKEYYLDEEEDLYWMEQQCELIERIGYQNYLVKQM</sequence>
<dbReference type="GO" id="GO:0008199">
    <property type="term" value="F:ferric iron binding"/>
    <property type="evidence" value="ECO:0007669"/>
    <property type="project" value="InterPro"/>
</dbReference>
<dbReference type="PANTHER" id="PTHR30295:SF1">
    <property type="entry name" value="DNA PROTECTION DURING STARVATION PROTEIN"/>
    <property type="match status" value="1"/>
</dbReference>
<dbReference type="PANTHER" id="PTHR30295">
    <property type="entry name" value="BACTERIOFERRITIN"/>
    <property type="match status" value="1"/>
</dbReference>
<dbReference type="GO" id="GO:0006879">
    <property type="term" value="P:intracellular iron ion homeostasis"/>
    <property type="evidence" value="ECO:0007669"/>
    <property type="project" value="UniProtKB-KW"/>
</dbReference>
<proteinExistence type="predicted"/>
<keyword evidence="1" id="KW-0409">Iron storage</keyword>
<dbReference type="GO" id="GO:0006826">
    <property type="term" value="P:iron ion transport"/>
    <property type="evidence" value="ECO:0007669"/>
    <property type="project" value="InterPro"/>
</dbReference>
<organism evidence="4 5">
    <name type="scientific">Veillonella rodentium</name>
    <dbReference type="NCBI Taxonomy" id="248315"/>
    <lineage>
        <taxon>Bacteria</taxon>
        <taxon>Bacillati</taxon>
        <taxon>Bacillota</taxon>
        <taxon>Negativicutes</taxon>
        <taxon>Veillonellales</taxon>
        <taxon>Veillonellaceae</taxon>
        <taxon>Veillonella</taxon>
    </lineage>
</organism>
<gene>
    <name evidence="4" type="primary">bfr</name>
    <name evidence="4" type="ORF">SAMEA44547418_01811</name>
</gene>
<dbReference type="Gene3D" id="1.20.1260.10">
    <property type="match status" value="1"/>
</dbReference>
<feature type="domain" description="Ferritin-like diiron" evidence="3">
    <location>
        <begin position="1"/>
        <end position="142"/>
    </location>
</feature>
<dbReference type="PRINTS" id="PR00601">
    <property type="entry name" value="BACFERRITIN"/>
</dbReference>
<keyword evidence="2" id="KW-0408">Iron</keyword>
<dbReference type="InterPro" id="IPR009040">
    <property type="entry name" value="Ferritin-like_diiron"/>
</dbReference>
<name>A0A239ZWS8_9FIRM</name>
<dbReference type="InterPro" id="IPR002024">
    <property type="entry name" value="Bacterioferritin"/>
</dbReference>
<dbReference type="AlphaFoldDB" id="A0A239ZWS8"/>
<dbReference type="SUPFAM" id="SSF47240">
    <property type="entry name" value="Ferritin-like"/>
    <property type="match status" value="1"/>
</dbReference>
<dbReference type="PROSITE" id="PS50905">
    <property type="entry name" value="FERRITIN_LIKE"/>
    <property type="match status" value="1"/>
</dbReference>
<accession>A0A239ZWS8</accession>
<dbReference type="EC" id="1.16.3.1" evidence="4"/>
<dbReference type="GO" id="GO:0004322">
    <property type="term" value="F:ferroxidase activity"/>
    <property type="evidence" value="ECO:0007669"/>
    <property type="project" value="UniProtKB-EC"/>
</dbReference>
<protein>
    <submittedName>
        <fullName evidence="4">Bacterioferritin</fullName>
        <ecNumber evidence="4">1.16.3.1</ecNumber>
    </submittedName>
</protein>
<keyword evidence="4" id="KW-0560">Oxidoreductase</keyword>
<evidence type="ECO:0000259" key="3">
    <source>
        <dbReference type="PROSITE" id="PS50905"/>
    </source>
</evidence>
<dbReference type="GO" id="GO:0020037">
    <property type="term" value="F:heme binding"/>
    <property type="evidence" value="ECO:0007669"/>
    <property type="project" value="TreeGrafter"/>
</dbReference>
<dbReference type="InterPro" id="IPR008331">
    <property type="entry name" value="Ferritin_DPS_dom"/>
</dbReference>
<evidence type="ECO:0000256" key="1">
    <source>
        <dbReference type="ARBA" id="ARBA00022434"/>
    </source>
</evidence>
<dbReference type="InterPro" id="IPR012347">
    <property type="entry name" value="Ferritin-like"/>
</dbReference>
<dbReference type="KEGG" id="vrm:44547418_01811"/>
<reference evidence="4 5" key="1">
    <citation type="submission" date="2017-06" db="EMBL/GenBank/DDBJ databases">
        <authorList>
            <consortium name="Pathogen Informatics"/>
        </authorList>
    </citation>
    <scope>NUCLEOTIDE SEQUENCE [LARGE SCALE GENOMIC DNA]</scope>
    <source>
        <strain evidence="4 5">NCTC12018</strain>
    </source>
</reference>
<dbReference type="Proteomes" id="UP000214973">
    <property type="component" value="Chromosome 1"/>
</dbReference>
<evidence type="ECO:0000313" key="4">
    <source>
        <dbReference type="EMBL" id="SNV75439.1"/>
    </source>
</evidence>
<dbReference type="InterPro" id="IPR009078">
    <property type="entry name" value="Ferritin-like_SF"/>
</dbReference>
<evidence type="ECO:0000256" key="2">
    <source>
        <dbReference type="ARBA" id="ARBA00023004"/>
    </source>
</evidence>